<organism evidence="3 4">
    <name type="scientific">Jaminaea rosea</name>
    <dbReference type="NCBI Taxonomy" id="1569628"/>
    <lineage>
        <taxon>Eukaryota</taxon>
        <taxon>Fungi</taxon>
        <taxon>Dikarya</taxon>
        <taxon>Basidiomycota</taxon>
        <taxon>Ustilaginomycotina</taxon>
        <taxon>Exobasidiomycetes</taxon>
        <taxon>Microstromatales</taxon>
        <taxon>Microstromatales incertae sedis</taxon>
        <taxon>Jaminaea</taxon>
    </lineage>
</organism>
<dbReference type="RefSeq" id="XP_025359687.1">
    <property type="nucleotide sequence ID" value="XM_025506961.1"/>
</dbReference>
<evidence type="ECO:0000256" key="1">
    <source>
        <dbReference type="SAM" id="MobiDB-lite"/>
    </source>
</evidence>
<feature type="compositionally biased region" description="Acidic residues" evidence="1">
    <location>
        <begin position="330"/>
        <end position="341"/>
    </location>
</feature>
<dbReference type="Pfam" id="PF00646">
    <property type="entry name" value="F-box"/>
    <property type="match status" value="1"/>
</dbReference>
<protein>
    <recommendedName>
        <fullName evidence="2">F-box domain-containing protein</fullName>
    </recommendedName>
</protein>
<evidence type="ECO:0000313" key="3">
    <source>
        <dbReference type="EMBL" id="PWN25075.1"/>
    </source>
</evidence>
<evidence type="ECO:0000259" key="2">
    <source>
        <dbReference type="Pfam" id="PF00646"/>
    </source>
</evidence>
<reference evidence="3 4" key="1">
    <citation type="journal article" date="2018" name="Mol. Biol. Evol.">
        <title>Broad Genomic Sampling Reveals a Smut Pathogenic Ancestry of the Fungal Clade Ustilaginomycotina.</title>
        <authorList>
            <person name="Kijpornyongpan T."/>
            <person name="Mondo S.J."/>
            <person name="Barry K."/>
            <person name="Sandor L."/>
            <person name="Lee J."/>
            <person name="Lipzen A."/>
            <person name="Pangilinan J."/>
            <person name="LaButti K."/>
            <person name="Hainaut M."/>
            <person name="Henrissat B."/>
            <person name="Grigoriev I.V."/>
            <person name="Spatafora J.W."/>
            <person name="Aime M.C."/>
        </authorList>
    </citation>
    <scope>NUCLEOTIDE SEQUENCE [LARGE SCALE GENOMIC DNA]</scope>
    <source>
        <strain evidence="3 4">MCA 5214</strain>
    </source>
</reference>
<gene>
    <name evidence="3" type="ORF">BDZ90DRAFT_234294</name>
</gene>
<dbReference type="InterPro" id="IPR001810">
    <property type="entry name" value="F-box_dom"/>
</dbReference>
<feature type="region of interest" description="Disordered" evidence="1">
    <location>
        <begin position="326"/>
        <end position="354"/>
    </location>
</feature>
<evidence type="ECO:0000313" key="4">
    <source>
        <dbReference type="Proteomes" id="UP000245884"/>
    </source>
</evidence>
<dbReference type="GeneID" id="37028784"/>
<name>A0A316UPL4_9BASI</name>
<dbReference type="EMBL" id="KZ819677">
    <property type="protein sequence ID" value="PWN25075.1"/>
    <property type="molecule type" value="Genomic_DNA"/>
</dbReference>
<dbReference type="STRING" id="1569628.A0A316UPL4"/>
<dbReference type="SUPFAM" id="SSF52047">
    <property type="entry name" value="RNI-like"/>
    <property type="match status" value="1"/>
</dbReference>
<accession>A0A316UPL4</accession>
<keyword evidence="4" id="KW-1185">Reference proteome</keyword>
<dbReference type="AlphaFoldDB" id="A0A316UPL4"/>
<proteinExistence type="predicted"/>
<feature type="domain" description="F-box" evidence="2">
    <location>
        <begin position="10"/>
        <end position="52"/>
    </location>
</feature>
<dbReference type="OrthoDB" id="2585512at2759"/>
<dbReference type="Proteomes" id="UP000245884">
    <property type="component" value="Unassembled WGS sequence"/>
</dbReference>
<sequence>MSSPAGKAASLPLELLPLILDTLSSWSSVSTLATFCLVSRSWRSWTLPHLWRRIWLRDSHRVRLVFSVLRNHPELCRLVKVLELRVYPLGLRAEELEDLEDSVACSLREMSELRELCWTRTGSLNDRLLPDIVRNKGKLRHLELMGSTRDWSATAPMLWQGVPGGDGSFPFPQLSSLSIILPDALAMRCIVEIASRRPLSSLLLLCQHSSVFLPVHAQLLAPHLDRLERLVLVGCKRLDGPSLRTLVGATERLKVLAIEGCAALHPDIFPKLAPTLRHSLTTLTLTLPRPALCAHTTFYQHLAGLVDGLDELKEFTLYAPGGLKGAGGGENDDFDDVDETAGDQPVDGGNASLAPSSASLAPKLPLSFIRSLTTSRPGLTLLRIHGIVASTESLRLIAQACTWLRELVVQLESVAPAPSSQPDGSGSSSSSTAGRESGLSALLAPLTSSLRTLHILARAGAPFDLDEGDVARLAGRMRALRQVGFRNRVWEVQRDLGVAIDDDEVSSSANGVTLKRWDASEGRWPEVLLVVKA</sequence>
<feature type="region of interest" description="Disordered" evidence="1">
    <location>
        <begin position="415"/>
        <end position="434"/>
    </location>
</feature>
<dbReference type="InterPro" id="IPR036047">
    <property type="entry name" value="F-box-like_dom_sf"/>
</dbReference>
<dbReference type="SUPFAM" id="SSF81383">
    <property type="entry name" value="F-box domain"/>
    <property type="match status" value="1"/>
</dbReference>
<feature type="compositionally biased region" description="Low complexity" evidence="1">
    <location>
        <begin position="420"/>
        <end position="434"/>
    </location>
</feature>